<keyword evidence="5" id="KW-0119">Carbohydrate metabolism</keyword>
<proteinExistence type="inferred from homology"/>
<evidence type="ECO:0000256" key="1">
    <source>
        <dbReference type="ARBA" id="ARBA00007737"/>
    </source>
</evidence>
<evidence type="ECO:0000313" key="10">
    <source>
        <dbReference type="Proteomes" id="UP000447434"/>
    </source>
</evidence>
<dbReference type="GO" id="GO:0016757">
    <property type="term" value="F:glycosyltransferase activity"/>
    <property type="evidence" value="ECO:0007669"/>
    <property type="project" value="UniProtKB-KW"/>
</dbReference>
<dbReference type="PANTHER" id="PTHR31818">
    <property type="entry name" value="O-FUCOSYLTRANSFERASE 16"/>
    <property type="match status" value="1"/>
</dbReference>
<dbReference type="PANTHER" id="PTHR31818:SF30">
    <property type="entry name" value="O-FUCOSYLTRANSFERASE FAMILY PROTEIN"/>
    <property type="match status" value="1"/>
</dbReference>
<dbReference type="CDD" id="cd11299">
    <property type="entry name" value="O-FucT_plant"/>
    <property type="match status" value="1"/>
</dbReference>
<evidence type="ECO:0000313" key="9">
    <source>
        <dbReference type="EMBL" id="KAE9614647.1"/>
    </source>
</evidence>
<dbReference type="PIRSF" id="PIRSF009360">
    <property type="entry name" value="UCP009360"/>
    <property type="match status" value="1"/>
</dbReference>
<name>A0A6A4QMG0_LUPAL</name>
<keyword evidence="2 9" id="KW-0328">Glycosyltransferase</keyword>
<dbReference type="AlphaFoldDB" id="A0A6A4QMG0"/>
<gene>
    <name evidence="9" type="ORF">Lalb_Chr04g0246961</name>
</gene>
<dbReference type="EMBL" id="WOCE01000004">
    <property type="protein sequence ID" value="KAE9614647.1"/>
    <property type="molecule type" value="Genomic_DNA"/>
</dbReference>
<evidence type="ECO:0000256" key="3">
    <source>
        <dbReference type="ARBA" id="ARBA00022679"/>
    </source>
</evidence>
<organism evidence="9 10">
    <name type="scientific">Lupinus albus</name>
    <name type="common">White lupine</name>
    <name type="synonym">Lupinus termis</name>
    <dbReference type="NCBI Taxonomy" id="3870"/>
    <lineage>
        <taxon>Eukaryota</taxon>
        <taxon>Viridiplantae</taxon>
        <taxon>Streptophyta</taxon>
        <taxon>Embryophyta</taxon>
        <taxon>Tracheophyta</taxon>
        <taxon>Spermatophyta</taxon>
        <taxon>Magnoliopsida</taxon>
        <taxon>eudicotyledons</taxon>
        <taxon>Gunneridae</taxon>
        <taxon>Pentapetalae</taxon>
        <taxon>rosids</taxon>
        <taxon>fabids</taxon>
        <taxon>Fabales</taxon>
        <taxon>Fabaceae</taxon>
        <taxon>Papilionoideae</taxon>
        <taxon>50 kb inversion clade</taxon>
        <taxon>genistoids sensu lato</taxon>
        <taxon>core genistoids</taxon>
        <taxon>Genisteae</taxon>
        <taxon>Lupinus</taxon>
    </lineage>
</organism>
<reference evidence="10" key="1">
    <citation type="journal article" date="2020" name="Nat. Commun.">
        <title>Genome sequence of the cluster root forming white lupin.</title>
        <authorList>
            <person name="Hufnagel B."/>
            <person name="Marques A."/>
            <person name="Soriano A."/>
            <person name="Marques L."/>
            <person name="Divol F."/>
            <person name="Doumas P."/>
            <person name="Sallet E."/>
            <person name="Mancinotti D."/>
            <person name="Carrere S."/>
            <person name="Marande W."/>
            <person name="Arribat S."/>
            <person name="Keller J."/>
            <person name="Huneau C."/>
            <person name="Blein T."/>
            <person name="Aime D."/>
            <person name="Laguerre M."/>
            <person name="Taylor J."/>
            <person name="Schubert V."/>
            <person name="Nelson M."/>
            <person name="Geu-Flores F."/>
            <person name="Crespi M."/>
            <person name="Gallardo-Guerrero K."/>
            <person name="Delaux P.-M."/>
            <person name="Salse J."/>
            <person name="Berges H."/>
            <person name="Guyot R."/>
            <person name="Gouzy J."/>
            <person name="Peret B."/>
        </authorList>
    </citation>
    <scope>NUCLEOTIDE SEQUENCE [LARGE SCALE GENOMIC DNA]</scope>
    <source>
        <strain evidence="10">cv. Amiga</strain>
    </source>
</reference>
<accession>A0A6A4QMG0</accession>
<evidence type="ECO:0000256" key="2">
    <source>
        <dbReference type="ARBA" id="ARBA00022676"/>
    </source>
</evidence>
<dbReference type="OrthoDB" id="1882547at2759"/>
<protein>
    <recommendedName>
        <fullName evidence="6">O-fucosyltransferase family protein</fullName>
    </recommendedName>
</protein>
<comment type="similarity">
    <text evidence="1">Belongs to the glycosyltransferase GT106 family.</text>
</comment>
<feature type="transmembrane region" description="Helical" evidence="8">
    <location>
        <begin position="36"/>
        <end position="55"/>
    </location>
</feature>
<feature type="compositionally biased region" description="Acidic residues" evidence="7">
    <location>
        <begin position="539"/>
        <end position="548"/>
    </location>
</feature>
<keyword evidence="8" id="KW-1133">Transmembrane helix</keyword>
<feature type="region of interest" description="Disordered" evidence="7">
    <location>
        <begin position="519"/>
        <end position="571"/>
    </location>
</feature>
<evidence type="ECO:0000256" key="5">
    <source>
        <dbReference type="ARBA" id="ARBA00023277"/>
    </source>
</evidence>
<keyword evidence="4" id="KW-0294">Fucose metabolism</keyword>
<dbReference type="InterPro" id="IPR019378">
    <property type="entry name" value="GDP-Fuc_O-FucTrfase"/>
</dbReference>
<keyword evidence="8" id="KW-0472">Membrane</keyword>
<keyword evidence="8" id="KW-0812">Transmembrane</keyword>
<evidence type="ECO:0000256" key="6">
    <source>
        <dbReference type="ARBA" id="ARBA00030350"/>
    </source>
</evidence>
<keyword evidence="3 9" id="KW-0808">Transferase</keyword>
<keyword evidence="10" id="KW-1185">Reference proteome</keyword>
<dbReference type="InterPro" id="IPR024709">
    <property type="entry name" value="FucosylTrfase_pln"/>
</dbReference>
<evidence type="ECO:0000256" key="7">
    <source>
        <dbReference type="SAM" id="MobiDB-lite"/>
    </source>
</evidence>
<dbReference type="Pfam" id="PF10250">
    <property type="entry name" value="O-FucT"/>
    <property type="match status" value="1"/>
</dbReference>
<dbReference type="GO" id="GO:0006004">
    <property type="term" value="P:fucose metabolic process"/>
    <property type="evidence" value="ECO:0007669"/>
    <property type="project" value="UniProtKB-KW"/>
</dbReference>
<comment type="caution">
    <text evidence="9">The sequence shown here is derived from an EMBL/GenBank/DDBJ whole genome shotgun (WGS) entry which is preliminary data.</text>
</comment>
<evidence type="ECO:0000256" key="4">
    <source>
        <dbReference type="ARBA" id="ARBA00023253"/>
    </source>
</evidence>
<dbReference type="Proteomes" id="UP000447434">
    <property type="component" value="Chromosome 4"/>
</dbReference>
<sequence length="571" mass="65401">MSITIGIGLETKRKKQKDNWNIIRIILRRRYLHRPLISAVSASILLLFTAISLFLPSPSLLRPLHLHKNDQVRLNSNWHHEWVPVSGCSSSCVRHIWTSMHSHLFSACSNAHLNFTKANVKTHPDRYLLITTSGGLNQQRTGIIDAVVAAYLLNATLVLPQLDHTSFWKDTSNFSQIFDADWFISFLHNDIKIIKHLPNMGEDKLVMPYTLRVPRKCTPQCYQDRVLPVLIKKRAVRLTKFDYRLSNKLDEDLQKLRCRVNYHALKFTDYIQVMGKLLVERMRMKSKHFIALHLRFEPDMLAFSGCYYGGGEKERIELGEIRKRWKKLRASNPEKVRRHGRCPLTPEEVGLMLRALGFGSEVHLYVASGEIYGGEETLAPLRALFPNFHSKETLATKEELTPFLSFSSRMAALDFIVCGDSDVFVTNNNGNMAKILAGTRRYMGHKPTIRPNAKKLNRLLMNKNNITWQEFASGVTSFQVGFMGEPNELRPGSGEFHENPSSCICQNSELKTLSLGISIPQNQTPENMNNNNNNKDIDEQQFSEEEWSTTDSSLPLQMRTDQAELQELFSD</sequence>
<evidence type="ECO:0000256" key="8">
    <source>
        <dbReference type="SAM" id="Phobius"/>
    </source>
</evidence>